<evidence type="ECO:0000313" key="1">
    <source>
        <dbReference type="EMBL" id="ACN27567.1"/>
    </source>
</evidence>
<reference evidence="1" key="2">
    <citation type="submission" date="2012-06" db="EMBL/GenBank/DDBJ databases">
        <authorList>
            <person name="Yu Y."/>
            <person name="Currie J."/>
            <person name="Lomeli R."/>
            <person name="Angelova A."/>
            <person name="Collura K."/>
            <person name="Wissotski M."/>
            <person name="Campos D."/>
            <person name="Kudrna D."/>
            <person name="Golser W."/>
            <person name="Ashely E."/>
            <person name="Descour A."/>
            <person name="Fernandes J."/>
            <person name="Soderlund C."/>
            <person name="Walbot V."/>
        </authorList>
    </citation>
    <scope>NUCLEOTIDE SEQUENCE</scope>
    <source>
        <strain evidence="1">B73</strain>
    </source>
</reference>
<sequence>MLLDNGLLLPDAQVTGGPHDLRGAGAAHPGIGGHYYVAVISNHTCEPGMWTGLAAAAWAYLAPEGAEAEGVEEAALADLAGVGDALAWPLLRALVQEHHARAVDDVRLHAGDVQHLLDLRHPDHVVVGRPPYLAPDHASPSERRRMQMEQGTFAASPRKSAILIFGLFFSLPPILSRVERHYCPLQLRMQLNRKSPRRSRGR</sequence>
<name>C0P3K1_MAIZE</name>
<proteinExistence type="evidence at transcript level"/>
<organism evidence="1">
    <name type="scientific">Zea mays</name>
    <name type="common">Maize</name>
    <dbReference type="NCBI Taxonomy" id="4577"/>
    <lineage>
        <taxon>Eukaryota</taxon>
        <taxon>Viridiplantae</taxon>
        <taxon>Streptophyta</taxon>
        <taxon>Embryophyta</taxon>
        <taxon>Tracheophyta</taxon>
        <taxon>Spermatophyta</taxon>
        <taxon>Magnoliopsida</taxon>
        <taxon>Liliopsida</taxon>
        <taxon>Poales</taxon>
        <taxon>Poaceae</taxon>
        <taxon>PACMAD clade</taxon>
        <taxon>Panicoideae</taxon>
        <taxon>Andropogonodae</taxon>
        <taxon>Andropogoneae</taxon>
        <taxon>Tripsacinae</taxon>
        <taxon>Zea</taxon>
    </lineage>
</organism>
<dbReference type="AlphaFoldDB" id="C0P3K1"/>
<accession>C0P3K1</accession>
<protein>
    <submittedName>
        <fullName evidence="1">Uncharacterized protein</fullName>
    </submittedName>
</protein>
<reference evidence="1" key="1">
    <citation type="journal article" date="2009" name="PLoS Genet.">
        <title>Sequencing, mapping, and analysis of 27,455 maize full-length cDNAs.</title>
        <authorList>
            <person name="Soderlund C."/>
            <person name="Descour A."/>
            <person name="Kudrna D."/>
            <person name="Bomhoff M."/>
            <person name="Boyd L."/>
            <person name="Currie J."/>
            <person name="Angelova A."/>
            <person name="Collura K."/>
            <person name="Wissotski M."/>
            <person name="Ashley E."/>
            <person name="Morrow D."/>
            <person name="Fernandes J."/>
            <person name="Walbot V."/>
            <person name="Yu Y."/>
        </authorList>
    </citation>
    <scope>NUCLEOTIDE SEQUENCE</scope>
    <source>
        <strain evidence="1">B73</strain>
    </source>
</reference>
<dbReference type="EMBL" id="BT062870">
    <property type="protein sequence ID" value="ACN27567.1"/>
    <property type="molecule type" value="mRNA"/>
</dbReference>